<reference evidence="1 2" key="1">
    <citation type="submission" date="2015-02" db="EMBL/GenBank/DDBJ databases">
        <title>Nostoc linckia genome annotation.</title>
        <authorList>
            <person name="Zhou Z."/>
        </authorList>
    </citation>
    <scope>NUCLEOTIDE SEQUENCE [LARGE SCALE GENOMIC DNA]</scope>
    <source>
        <strain evidence="2">z8</strain>
    </source>
</reference>
<sequence length="704" mass="81808">MSNNPQNLWSAYQLYCAGLPPIYSSQQLQRILNETNSAIFRYLLTEFGFQRQYPQNKMTLAETQAAKAYMESLPIRLLPQVRTAIQKAFDKLNVSAASRNTYGARINQWITWAELESWWPGNLRQREKFRAQCCPPRVNKYGDMSNTPLMPGKGKSLRYRLQPKQTPPQLQAELNRFYQFMILANWQGRVIEGVKESTAQGHLKNVTLFLGWFSKYRSHYALMEKNELSLSLIFPLVTEEEVEQLTPKQQQKLWKTHKAYLETWICDYFNFLQSVMHSTSPRTRHLKLLSILILGKFIYRDLVEDKSDYDNIPLFKLVNNLLKREADAAKEWSRNRHYVADQSQKWPDVPFGKSALSVVQSTVVEPLRLYCRPRNNQGNFRSPQQIAISHQEFLAWVDLGLSPARRQQEPRNLKVALCCPVTRPADVPANGLYHPLPPPAVRDKRADGTLEDNYIYKTYTYEGKYYQDGVWVKDIQDYKTRKFHGHKSFQIPNHQFGDGSCVYEYIERYLYGWWLPGNYKNSQTYSWWEKGLQGVRGRWVTAGRAEFTPLDTCCLLPNSKSQMWSWGYFFIVPDVGKCYTDSTFANFFAYQAHSLIGKRVTPHTMRYIWATWGFQVGLSDAQLRSLADAMGSTVETLRSMYERCTPSEKRRLIKEAIDELLFADAGNDDEVVMTNVADLQGIFQSIQCLSDQQRAELIKMLKSS</sequence>
<evidence type="ECO:0008006" key="3">
    <source>
        <dbReference type="Google" id="ProtNLM"/>
    </source>
</evidence>
<dbReference type="Proteomes" id="UP000222310">
    <property type="component" value="Unassembled WGS sequence"/>
</dbReference>
<dbReference type="EMBL" id="LAHD01000062">
    <property type="protein sequence ID" value="PHK01969.1"/>
    <property type="molecule type" value="Genomic_DNA"/>
</dbReference>
<comment type="caution">
    <text evidence="1">The sequence shown here is derived from an EMBL/GenBank/DDBJ whole genome shotgun (WGS) entry which is preliminary data.</text>
</comment>
<accession>A0A9Q5ZA44</accession>
<dbReference type="RefSeq" id="WP_099070350.1">
    <property type="nucleotide sequence ID" value="NZ_LAHD01000062.1"/>
</dbReference>
<dbReference type="GeneID" id="57097848"/>
<name>A0A9Q5ZA44_NOSLI</name>
<proteinExistence type="predicted"/>
<evidence type="ECO:0000313" key="1">
    <source>
        <dbReference type="EMBL" id="PHK01969.1"/>
    </source>
</evidence>
<protein>
    <recommendedName>
        <fullName evidence="3">Integrase</fullName>
    </recommendedName>
</protein>
<evidence type="ECO:0000313" key="2">
    <source>
        <dbReference type="Proteomes" id="UP000222310"/>
    </source>
</evidence>
<gene>
    <name evidence="1" type="ORF">VF08_20430</name>
</gene>
<organism evidence="1 2">
    <name type="scientific">Nostoc linckia z8</name>
    <dbReference type="NCBI Taxonomy" id="1628746"/>
    <lineage>
        <taxon>Bacteria</taxon>
        <taxon>Bacillati</taxon>
        <taxon>Cyanobacteriota</taxon>
        <taxon>Cyanophyceae</taxon>
        <taxon>Nostocales</taxon>
        <taxon>Nostocaceae</taxon>
        <taxon>Nostoc</taxon>
    </lineage>
</organism>
<dbReference type="AlphaFoldDB" id="A0A9Q5ZA44"/>